<organism evidence="5 6">
    <name type="scientific">Moheibacter stercoris</name>
    <dbReference type="NCBI Taxonomy" id="1628251"/>
    <lineage>
        <taxon>Bacteria</taxon>
        <taxon>Pseudomonadati</taxon>
        <taxon>Bacteroidota</taxon>
        <taxon>Flavobacteriia</taxon>
        <taxon>Flavobacteriales</taxon>
        <taxon>Weeksellaceae</taxon>
        <taxon>Moheibacter</taxon>
    </lineage>
</organism>
<evidence type="ECO:0000256" key="2">
    <source>
        <dbReference type="ARBA" id="ARBA00022747"/>
    </source>
</evidence>
<comment type="similarity">
    <text evidence="1">Belongs to the type-I restriction system S methylase family.</text>
</comment>
<dbReference type="Gene3D" id="3.90.220.20">
    <property type="entry name" value="DNA methylase specificity domains"/>
    <property type="match status" value="2"/>
</dbReference>
<gene>
    <name evidence="5" type="ORF">ABID46_002087</name>
</gene>
<dbReference type="GO" id="GO:0009035">
    <property type="term" value="F:type I site-specific deoxyribonuclease activity"/>
    <property type="evidence" value="ECO:0007669"/>
    <property type="project" value="UniProtKB-EC"/>
</dbReference>
<protein>
    <submittedName>
        <fullName evidence="5">Type I restriction enzyme S subunit</fullName>
        <ecNumber evidence="5">3.1.21.3</ecNumber>
    </submittedName>
</protein>
<dbReference type="PANTHER" id="PTHR30408:SF13">
    <property type="entry name" value="TYPE I RESTRICTION ENZYME HINDI SPECIFICITY SUBUNIT"/>
    <property type="match status" value="1"/>
</dbReference>
<dbReference type="PANTHER" id="PTHR30408">
    <property type="entry name" value="TYPE-1 RESTRICTION ENZYME ECOKI SPECIFICITY PROTEIN"/>
    <property type="match status" value="1"/>
</dbReference>
<evidence type="ECO:0000313" key="6">
    <source>
        <dbReference type="Proteomes" id="UP001549146"/>
    </source>
</evidence>
<keyword evidence="6" id="KW-1185">Reference proteome</keyword>
<reference evidence="5 6" key="1">
    <citation type="submission" date="2024-06" db="EMBL/GenBank/DDBJ databases">
        <title>Genomic Encyclopedia of Type Strains, Phase IV (KMG-IV): sequencing the most valuable type-strain genomes for metagenomic binning, comparative biology and taxonomic classification.</title>
        <authorList>
            <person name="Goeker M."/>
        </authorList>
    </citation>
    <scope>NUCLEOTIDE SEQUENCE [LARGE SCALE GENOMIC DNA]</scope>
    <source>
        <strain evidence="5 6">DSM 29388</strain>
    </source>
</reference>
<accession>A0ABV2LY91</accession>
<dbReference type="InterPro" id="IPR052021">
    <property type="entry name" value="Type-I_RS_S_subunit"/>
</dbReference>
<sequence length="596" mass="69243">MREGLSLIEFSEVLEIPLRNGINRPSKDRGEGYKMINMGELFANDRLYDIDMELVLLNEKEKQNFKIEKFDLLFARQSIVAEGAGKCSIVMEVDEMTCFESHLIRARLNDKASPKFFYYLFQSDYGKALLSSIRQQGVQAGIRGSDLQKLKIKVPPLETQKKIASILSGYDDLIENNLKRIKILEEMAQQTYEEWFVRMRFPGYESATINSETGLPEGWEKDFVFNQLGKVKSTTKIKSSEFQNEGEIPVVDQSRAFIAGYTDDENSKIHYEGQPYIVFGDHTRILKLINFDFARGADGTQIIMSKNSSMPQHLFYFSLLNIDLSNYHYARHYKYLKDSEIIIPTENIATEFEKLAVKNFDAIQNLRIQNQRLREARDILLPRLMMGMIEVENVKPNADKIVKLEPSKKVVSKEFKEAVLIACLTERFGSEKYPLGRKRYTKLSYLFHRYSDNKIEDYLRKAAGPYNPKTKYAGPEKIALNSKYIQSWKGANGTTGFITAEKIEDAKNYFTNYWQIEDLEWLTSTFKFKSNDELELYATVDNSLVELAKNKEEFTVFNVLKIIQSEKEWEAKLEREIFNDQNIEKTINYLTTILNY</sequence>
<dbReference type="SUPFAM" id="SSF116734">
    <property type="entry name" value="DNA methylase specificity domain"/>
    <property type="match status" value="2"/>
</dbReference>
<keyword evidence="2" id="KW-0680">Restriction system</keyword>
<evidence type="ECO:0000259" key="4">
    <source>
        <dbReference type="Pfam" id="PF01420"/>
    </source>
</evidence>
<feature type="domain" description="Type I restriction modification DNA specificity" evidence="4">
    <location>
        <begin position="11"/>
        <end position="182"/>
    </location>
</feature>
<dbReference type="Proteomes" id="UP001549146">
    <property type="component" value="Unassembled WGS sequence"/>
</dbReference>
<keyword evidence="3" id="KW-0238">DNA-binding</keyword>
<dbReference type="CDD" id="cd17517">
    <property type="entry name" value="RMtype1_S_EcoKI_StySPI-TRD2-CR2_like"/>
    <property type="match status" value="1"/>
</dbReference>
<evidence type="ECO:0000256" key="3">
    <source>
        <dbReference type="ARBA" id="ARBA00023125"/>
    </source>
</evidence>
<dbReference type="EMBL" id="JBEPMO010000013">
    <property type="protein sequence ID" value="MET3732498.1"/>
    <property type="molecule type" value="Genomic_DNA"/>
</dbReference>
<dbReference type="RefSeq" id="WP_354509767.1">
    <property type="nucleotide sequence ID" value="NZ_JBEPMO010000013.1"/>
</dbReference>
<dbReference type="InterPro" id="IPR000055">
    <property type="entry name" value="Restrct_endonuc_typeI_TRD"/>
</dbReference>
<dbReference type="EC" id="3.1.21.3" evidence="5"/>
<evidence type="ECO:0000313" key="5">
    <source>
        <dbReference type="EMBL" id="MET3732498.1"/>
    </source>
</evidence>
<keyword evidence="5" id="KW-0378">Hydrolase</keyword>
<comment type="caution">
    <text evidence="5">The sequence shown here is derived from an EMBL/GenBank/DDBJ whole genome shotgun (WGS) entry which is preliminary data.</text>
</comment>
<dbReference type="Pfam" id="PF01420">
    <property type="entry name" value="Methylase_S"/>
    <property type="match status" value="1"/>
</dbReference>
<dbReference type="InterPro" id="IPR044946">
    <property type="entry name" value="Restrct_endonuc_typeI_TRD_sf"/>
</dbReference>
<proteinExistence type="inferred from homology"/>
<evidence type="ECO:0000256" key="1">
    <source>
        <dbReference type="ARBA" id="ARBA00010923"/>
    </source>
</evidence>
<name>A0ABV2LY91_9FLAO</name>